<keyword evidence="3 8" id="KW-0349">Heme</keyword>
<keyword evidence="6 8" id="KW-0408">Iron</keyword>
<keyword evidence="4 8" id="KW-0479">Metal-binding</keyword>
<reference evidence="9" key="2">
    <citation type="journal article" date="2023" name="IMA Fungus">
        <title>Comparative genomic study of the Penicillium genus elucidates a diverse pangenome and 15 lateral gene transfer events.</title>
        <authorList>
            <person name="Petersen C."/>
            <person name="Sorensen T."/>
            <person name="Nielsen M.R."/>
            <person name="Sondergaard T.E."/>
            <person name="Sorensen J.L."/>
            <person name="Fitzpatrick D.A."/>
            <person name="Frisvad J.C."/>
            <person name="Nielsen K.L."/>
        </authorList>
    </citation>
    <scope>NUCLEOTIDE SEQUENCE</scope>
    <source>
        <strain evidence="9">IBT 35675</strain>
    </source>
</reference>
<dbReference type="InterPro" id="IPR001128">
    <property type="entry name" value="Cyt_P450"/>
</dbReference>
<dbReference type="Gene3D" id="1.10.630.10">
    <property type="entry name" value="Cytochrome P450"/>
    <property type="match status" value="1"/>
</dbReference>
<dbReference type="InterPro" id="IPR002401">
    <property type="entry name" value="Cyt_P450_E_grp-I"/>
</dbReference>
<evidence type="ECO:0000256" key="2">
    <source>
        <dbReference type="ARBA" id="ARBA00010617"/>
    </source>
</evidence>
<comment type="cofactor">
    <cofactor evidence="1 8">
        <name>heme</name>
        <dbReference type="ChEBI" id="CHEBI:30413"/>
    </cofactor>
</comment>
<evidence type="ECO:0000256" key="6">
    <source>
        <dbReference type="ARBA" id="ARBA00023004"/>
    </source>
</evidence>
<dbReference type="GO" id="GO:0020037">
    <property type="term" value="F:heme binding"/>
    <property type="evidence" value="ECO:0007669"/>
    <property type="project" value="InterPro"/>
</dbReference>
<dbReference type="GO" id="GO:0005506">
    <property type="term" value="F:iron ion binding"/>
    <property type="evidence" value="ECO:0007669"/>
    <property type="project" value="InterPro"/>
</dbReference>
<keyword evidence="10" id="KW-1185">Reference proteome</keyword>
<evidence type="ECO:0000313" key="9">
    <source>
        <dbReference type="EMBL" id="KAJ5366924.1"/>
    </source>
</evidence>
<evidence type="ECO:0000256" key="8">
    <source>
        <dbReference type="PIRSR" id="PIRSR602401-1"/>
    </source>
</evidence>
<evidence type="ECO:0000256" key="4">
    <source>
        <dbReference type="ARBA" id="ARBA00022723"/>
    </source>
</evidence>
<organism evidence="9 10">
    <name type="scientific">Penicillium brevicompactum</name>
    <dbReference type="NCBI Taxonomy" id="5074"/>
    <lineage>
        <taxon>Eukaryota</taxon>
        <taxon>Fungi</taxon>
        <taxon>Dikarya</taxon>
        <taxon>Ascomycota</taxon>
        <taxon>Pezizomycotina</taxon>
        <taxon>Eurotiomycetes</taxon>
        <taxon>Eurotiomycetidae</taxon>
        <taxon>Eurotiales</taxon>
        <taxon>Aspergillaceae</taxon>
        <taxon>Penicillium</taxon>
    </lineage>
</organism>
<dbReference type="PRINTS" id="PR00463">
    <property type="entry name" value="EP450I"/>
</dbReference>
<dbReference type="GO" id="GO:0004497">
    <property type="term" value="F:monooxygenase activity"/>
    <property type="evidence" value="ECO:0007669"/>
    <property type="project" value="UniProtKB-KW"/>
</dbReference>
<keyword evidence="5" id="KW-0560">Oxidoreductase</keyword>
<dbReference type="GO" id="GO:0016705">
    <property type="term" value="F:oxidoreductase activity, acting on paired donors, with incorporation or reduction of molecular oxygen"/>
    <property type="evidence" value="ECO:0007669"/>
    <property type="project" value="InterPro"/>
</dbReference>
<dbReference type="Pfam" id="PF00067">
    <property type="entry name" value="p450"/>
    <property type="match status" value="1"/>
</dbReference>
<gene>
    <name evidence="9" type="ORF">N7541_000865</name>
</gene>
<comment type="caution">
    <text evidence="9">The sequence shown here is derived from an EMBL/GenBank/DDBJ whole genome shotgun (WGS) entry which is preliminary data.</text>
</comment>
<comment type="similarity">
    <text evidence="2">Belongs to the cytochrome P450 family.</text>
</comment>
<dbReference type="SUPFAM" id="SSF48264">
    <property type="entry name" value="Cytochrome P450"/>
    <property type="match status" value="1"/>
</dbReference>
<evidence type="ECO:0000256" key="3">
    <source>
        <dbReference type="ARBA" id="ARBA00022617"/>
    </source>
</evidence>
<keyword evidence="7 9" id="KW-0503">Monooxygenase</keyword>
<dbReference type="PANTHER" id="PTHR46206">
    <property type="entry name" value="CYTOCHROME P450"/>
    <property type="match status" value="1"/>
</dbReference>
<name>A0A9W9V432_PENBR</name>
<dbReference type="CDD" id="cd11041">
    <property type="entry name" value="CYP503A1-like"/>
    <property type="match status" value="1"/>
</dbReference>
<accession>A0A9W9V432</accession>
<dbReference type="Proteomes" id="UP001148299">
    <property type="component" value="Unassembled WGS sequence"/>
</dbReference>
<dbReference type="EMBL" id="JAPZBR010000001">
    <property type="protein sequence ID" value="KAJ5366924.1"/>
    <property type="molecule type" value="Genomic_DNA"/>
</dbReference>
<protein>
    <submittedName>
        <fullName evidence="9">Cytochrome P450 monooxygenase</fullName>
    </submittedName>
</protein>
<evidence type="ECO:0000256" key="7">
    <source>
        <dbReference type="ARBA" id="ARBA00023033"/>
    </source>
</evidence>
<evidence type="ECO:0000256" key="1">
    <source>
        <dbReference type="ARBA" id="ARBA00001971"/>
    </source>
</evidence>
<evidence type="ECO:0000256" key="5">
    <source>
        <dbReference type="ARBA" id="ARBA00023002"/>
    </source>
</evidence>
<feature type="binding site" description="axial binding residue" evidence="8">
    <location>
        <position position="382"/>
    </location>
    <ligand>
        <name>heme</name>
        <dbReference type="ChEBI" id="CHEBI:30413"/>
    </ligand>
    <ligandPart>
        <name>Fe</name>
        <dbReference type="ChEBI" id="CHEBI:18248"/>
    </ligandPart>
</feature>
<dbReference type="AlphaFoldDB" id="A0A9W9V432"/>
<dbReference type="PANTHER" id="PTHR46206:SF2">
    <property type="entry name" value="CYTOCHROME P450 MONOOXYGENASE AUSG-RELATED"/>
    <property type="match status" value="1"/>
</dbReference>
<dbReference type="GO" id="GO:0043386">
    <property type="term" value="P:mycotoxin biosynthetic process"/>
    <property type="evidence" value="ECO:0007669"/>
    <property type="project" value="UniProtKB-ARBA"/>
</dbReference>
<evidence type="ECO:0000313" key="10">
    <source>
        <dbReference type="Proteomes" id="UP001148299"/>
    </source>
</evidence>
<proteinExistence type="inferred from homology"/>
<reference evidence="9" key="1">
    <citation type="submission" date="2022-12" db="EMBL/GenBank/DDBJ databases">
        <authorList>
            <person name="Petersen C."/>
        </authorList>
    </citation>
    <scope>NUCLEOTIDE SEQUENCE</scope>
    <source>
        <strain evidence="9">IBT 35675</strain>
    </source>
</reference>
<dbReference type="InterPro" id="IPR036396">
    <property type="entry name" value="Cyt_P450_sf"/>
</dbReference>
<sequence length="440" mass="49825">MIENARKVAVITHRIFTLKTYAGPITILPPEYIDEVRNDRRLSLAAWFAHEFSVHYAGFEVFRPGTTGDDILQDAVTMGLSRVLGNLTPKMADDVGIHLEEAWGSESGWQNVPLNASIDCIVERVFASVIFGSDLNSQENWLGSVKTCLETGATALGRLQMWPPPLRPLVHWLLPSCWRLRDQVHNIRGIVEAAIAARVSSRTQQRYDDAIEWMERSAKGRPYDTAMSPMVLFLVGTSTTSDMLTQVLSDLCARPELVEELRQEVMDVRQGHNKWRSQDLHRLRLMDSVLKESQRLKPFEFVMLRRIARETVRLSDGTRIPKGSSMGFSTDLMWDVSNYSDPNRFYAHRFLHLRDTPGYIHKSQLASPSASHLGFGYGLQSCPGRFFAVALMKIILAHIVIKYDIRASGDGVKLVNYGFRVKTDPKAEIFAHKRQDVTVP</sequence>